<dbReference type="AlphaFoldDB" id="A0AA36MG86"/>
<protein>
    <recommendedName>
        <fullName evidence="3">Fungal lipase-type domain-containing protein</fullName>
    </recommendedName>
</protein>
<sequence length="668" mass="71313">MEPAWRWGGVAASSAFGAVGGALGYAAVAAAGPVGAVAAIGAAAAAAVSAARLRAAADAPAPQEAADELAGPVIEDADSSEEEPAQLPAADDGPRPIQMAAAVSDARAEAPSFAEELLSQGSFLERVRLLQRLHDRDPAAIERLSSSEGLECFGSGSAMCFLRCSSQRCEVYFLGSEADFQRRPQAFAECWLHTNARIQLQPLDGRISHEARGHVHMGFQSSYLGVAQRLGQLASATVSIMGYSLGGALATLAALDLCCKGFTRIDLITFGSPRLGNESFRDYFNEKCLATGVLRVVRFANTLDLVPHVPFNPEDAVDSSRQGQLWRCVEQTLLARLPQERLTGDAGNYVHVTPGTVLDGLSTGVAGVVSRLANIAEWEGRLSLSSLPAEFMSEHCLSSYLRTVEAAPRPAWVTLSSTLLESSPLRVAMRSLRSSAPAAAAPLEVATSAGISAAGLVLPQILGAAVSAIGCYCVAQEVTRVSQQLTEHANDTSRSLGSLETQLGRVAIELHSAQQSVQAALQGLSQSIRQQRSEDLARRARVAQRQLAEEMDEVYLARPSAAHAQLVREGARELRRAAAEIIELIREEQDAEPAELARLWLVALSAHRLALWSVAMADSENAALRAAQALSHVAPLLGRFFWLHVASGQETWLQDLEQNRGSNSWRWP</sequence>
<dbReference type="InterPro" id="IPR002921">
    <property type="entry name" value="Fungal_lipase-type"/>
</dbReference>
<evidence type="ECO:0000256" key="2">
    <source>
        <dbReference type="SAM" id="MobiDB-lite"/>
    </source>
</evidence>
<dbReference type="Pfam" id="PF01764">
    <property type="entry name" value="Lipase_3"/>
    <property type="match status" value="1"/>
</dbReference>
<dbReference type="EMBL" id="CAUJNA010000035">
    <property type="protein sequence ID" value="CAJ1370739.1"/>
    <property type="molecule type" value="Genomic_DNA"/>
</dbReference>
<dbReference type="GO" id="GO:0006629">
    <property type="term" value="P:lipid metabolic process"/>
    <property type="evidence" value="ECO:0007669"/>
    <property type="project" value="InterPro"/>
</dbReference>
<dbReference type="SUPFAM" id="SSF53474">
    <property type="entry name" value="alpha/beta-Hydrolases"/>
    <property type="match status" value="1"/>
</dbReference>
<feature type="domain" description="Fungal lipase-type" evidence="3">
    <location>
        <begin position="196"/>
        <end position="312"/>
    </location>
</feature>
<reference evidence="4" key="1">
    <citation type="submission" date="2023-08" db="EMBL/GenBank/DDBJ databases">
        <authorList>
            <person name="Chen Y."/>
            <person name="Shah S."/>
            <person name="Dougan E. K."/>
            <person name="Thang M."/>
            <person name="Chan C."/>
        </authorList>
    </citation>
    <scope>NUCLEOTIDE SEQUENCE</scope>
</reference>
<dbReference type="InterPro" id="IPR051218">
    <property type="entry name" value="Sec_MonoDiacylglyc_Lipase"/>
</dbReference>
<evidence type="ECO:0000259" key="3">
    <source>
        <dbReference type="Pfam" id="PF01764"/>
    </source>
</evidence>
<keyword evidence="5" id="KW-1185">Reference proteome</keyword>
<keyword evidence="1" id="KW-0175">Coiled coil</keyword>
<evidence type="ECO:0000256" key="1">
    <source>
        <dbReference type="SAM" id="Coils"/>
    </source>
</evidence>
<gene>
    <name evidence="4" type="ORF">EVOR1521_LOCUS1239</name>
</gene>
<dbReference type="Proteomes" id="UP001178507">
    <property type="component" value="Unassembled WGS sequence"/>
</dbReference>
<organism evidence="4 5">
    <name type="scientific">Effrenium voratum</name>
    <dbReference type="NCBI Taxonomy" id="2562239"/>
    <lineage>
        <taxon>Eukaryota</taxon>
        <taxon>Sar</taxon>
        <taxon>Alveolata</taxon>
        <taxon>Dinophyceae</taxon>
        <taxon>Suessiales</taxon>
        <taxon>Symbiodiniaceae</taxon>
        <taxon>Effrenium</taxon>
    </lineage>
</organism>
<evidence type="ECO:0000313" key="5">
    <source>
        <dbReference type="Proteomes" id="UP001178507"/>
    </source>
</evidence>
<dbReference type="Gene3D" id="3.40.50.1820">
    <property type="entry name" value="alpha/beta hydrolase"/>
    <property type="match status" value="1"/>
</dbReference>
<dbReference type="InterPro" id="IPR029058">
    <property type="entry name" value="AB_hydrolase_fold"/>
</dbReference>
<comment type="caution">
    <text evidence="4">The sequence shown here is derived from an EMBL/GenBank/DDBJ whole genome shotgun (WGS) entry which is preliminary data.</text>
</comment>
<evidence type="ECO:0000313" key="4">
    <source>
        <dbReference type="EMBL" id="CAJ1370739.1"/>
    </source>
</evidence>
<proteinExistence type="predicted"/>
<name>A0AA36MG86_9DINO</name>
<feature type="coiled-coil region" evidence="1">
    <location>
        <begin position="533"/>
        <end position="591"/>
    </location>
</feature>
<dbReference type="PANTHER" id="PTHR45856:SF24">
    <property type="entry name" value="FUNGAL LIPASE-LIKE DOMAIN-CONTAINING PROTEIN"/>
    <property type="match status" value="1"/>
</dbReference>
<dbReference type="PANTHER" id="PTHR45856">
    <property type="entry name" value="ALPHA/BETA-HYDROLASES SUPERFAMILY PROTEIN"/>
    <property type="match status" value="1"/>
</dbReference>
<accession>A0AA36MG86</accession>
<feature type="region of interest" description="Disordered" evidence="2">
    <location>
        <begin position="76"/>
        <end position="95"/>
    </location>
</feature>